<dbReference type="UniPathway" id="UPA00944"/>
<evidence type="ECO:0000256" key="3">
    <source>
        <dbReference type="ARBA" id="ARBA00013037"/>
    </source>
</evidence>
<dbReference type="GeneID" id="105222773"/>
<dbReference type="CDD" id="cd13272">
    <property type="entry name" value="PH_INPP4A_INPP4B"/>
    <property type="match status" value="1"/>
</dbReference>
<comment type="pathway">
    <text evidence="1">Signal transduction; phosphatidylinositol signaling pathway.</text>
</comment>
<dbReference type="InterPro" id="IPR039034">
    <property type="entry name" value="INPP4"/>
</dbReference>
<dbReference type="PROSITE" id="PS50003">
    <property type="entry name" value="PH_DOMAIN"/>
    <property type="match status" value="1"/>
</dbReference>
<dbReference type="PROSITE" id="PS50004">
    <property type="entry name" value="C2"/>
    <property type="match status" value="1"/>
</dbReference>
<dbReference type="OrthoDB" id="159395at2759"/>
<name>A0A8N4QEG5_BACDO</name>
<sequence length="1366" mass="153357">MRFNKHGLATLATNPTVKFEKEGLLIITERQEGFFRRADVNYPRWCKLRGNLLFYLKDHDAQSPPAGLLVLENCRPLIRNEEREFDGFAFILEFEGSQPQRISTRTAKERLEWVKCIQLASYAYLDRQIKYLQDQIAIKMGNRIESGVSPASTFTSATDALLLNMTTNGGGAAALTVPTTKSSASIKVKEDLSEIPICESALSCDSLPCGDHGRLPNTRVVCSLLSVGNTWRDFARTEIVERSANPQFLCTMRFKRSDGFSADTLLRFTVYDVRERLSHTAVPLAYAEVALGVIQDATRFRIPLRSLDGEGGFITIASWAPETDRQSPPRSTTQVFEEHTKGMYRCLLIPNFIQLLPNFCSLGHRRSQSLPPKLGVKLFVPFQGLLQVVFANPLIHTYRLHSGMGGDISVHETLLESKYSFTIPQQLLSIWILREKELLQEISGMGELGGEWRRRQMDLLDKHLKLLKDYSQAKQNLQQITKEEGPYFKRSSVKTDESLEFIPVNLHLQRMWAQNDTLNRSGVLDIITVGAFTRHAGKGRTGGLIKLLQETKDSPSKFEQGNACKVQAANDAVQAIKQLRKEIVEIMSQLLSLAKSKNPKGMMPLCNEMITKTKTLLNIWEPSLVEEAFAFVEQHRIIEEPDNVLMPMSPFRKITQQLCALNLKSPELEDFATPIVAPPDLWPRTKTPTGFAGCAGRPLVRSNSLCLRPSPSTMDINAIHALHRTVKSYNEQLRNRAEIKNIGTGVGSDSEAEATFQSLPVHLNDPTTDITFTESHFSTADGLNANINTDVSTLQLIDLDDVDMERLNNGSHIPSSHTSVPRNFDTQYTTHIDSELDVDYNATAHQHGSFLDTKIMSSSPSANYYRPTEEPEPLDLTQLNIEASVMCLVSKIKFLCGRCGSPAIRLRHPKPNMKRTGFQHSPAPPDLVASQNNIGEIEDSGMASEANDEQAGVTNGNGLNLDLTKNVEALEQSKEQDHPSVTNIEGIAPPKKGNKFTDGLDLSLTTDWASELRPSMRKLRHAMDGLLKTARLMHSVQRLQQDMKRNSINLEIMYRRDVCFSQALTALIAALMAKLWGTEITENYIKILRDLGPLAYFEGLLSLYGNETDMWGDMCIAIEDLSAVNFTLMRSNTECDVHTPMPMPRVTGSRQSLNVLLPVPEHVYAVMPIQETITFKLTPVFFNIGINEKATLAETLGQTREQHRSNWDNFVRLKQYYSRYRKLQLVTPDTPSKHEPHPPATQALTNILNFMEDQLRSNVSKNVKILHLAEDACRLMSGLRFTSCKSAKDRTGMSVTLEQCRVLVQEFNLPAKSVPYVLSTMRSDGTRMDNVFKNIDKRKYAFNLPQVFSLPAMYRPPAGSYGKAET</sequence>
<protein>
    <recommendedName>
        <fullName evidence="3">phosphatidylinositol-3,4-bisphosphate 4-phosphatase</fullName>
        <ecNumber evidence="3">3.1.3.66</ecNumber>
    </recommendedName>
</protein>
<dbReference type="RefSeq" id="XP_029404740.2">
    <property type="nucleotide sequence ID" value="XM_029548880.2"/>
</dbReference>
<dbReference type="EC" id="3.1.3.66" evidence="3"/>
<dbReference type="InterPro" id="IPR035892">
    <property type="entry name" value="C2_domain_sf"/>
</dbReference>
<organism evidence="9 10">
    <name type="scientific">Bactrocera dorsalis</name>
    <name type="common">Oriental fruit fly</name>
    <name type="synonym">Dacus dorsalis</name>
    <dbReference type="NCBI Taxonomy" id="27457"/>
    <lineage>
        <taxon>Eukaryota</taxon>
        <taxon>Metazoa</taxon>
        <taxon>Ecdysozoa</taxon>
        <taxon>Arthropoda</taxon>
        <taxon>Hexapoda</taxon>
        <taxon>Insecta</taxon>
        <taxon>Pterygota</taxon>
        <taxon>Neoptera</taxon>
        <taxon>Endopterygota</taxon>
        <taxon>Diptera</taxon>
        <taxon>Brachycera</taxon>
        <taxon>Muscomorpha</taxon>
        <taxon>Tephritoidea</taxon>
        <taxon>Tephritidae</taxon>
        <taxon>Bactrocera</taxon>
        <taxon>Bactrocera</taxon>
    </lineage>
</organism>
<dbReference type="GO" id="GO:0005737">
    <property type="term" value="C:cytoplasm"/>
    <property type="evidence" value="ECO:0007669"/>
    <property type="project" value="TreeGrafter"/>
</dbReference>
<dbReference type="InterPro" id="IPR001849">
    <property type="entry name" value="PH_domain"/>
</dbReference>
<feature type="region of interest" description="Disordered" evidence="6">
    <location>
        <begin position="972"/>
        <end position="992"/>
    </location>
</feature>
<reference evidence="10" key="1">
    <citation type="submission" date="2025-08" db="UniProtKB">
        <authorList>
            <consortium name="RefSeq"/>
        </authorList>
    </citation>
    <scope>IDENTIFICATION</scope>
    <source>
        <tissue evidence="10">Adult</tissue>
    </source>
</reference>
<dbReference type="Gene3D" id="2.30.29.30">
    <property type="entry name" value="Pleckstrin-homology domain (PH domain)/Phosphotyrosine-binding domain (PTB)"/>
    <property type="match status" value="1"/>
</dbReference>
<evidence type="ECO:0000259" key="7">
    <source>
        <dbReference type="PROSITE" id="PS50003"/>
    </source>
</evidence>
<evidence type="ECO:0000256" key="1">
    <source>
        <dbReference type="ARBA" id="ARBA00004847"/>
    </source>
</evidence>
<accession>A0A8N4QEG5</accession>
<evidence type="ECO:0000313" key="9">
    <source>
        <dbReference type="Proteomes" id="UP001652620"/>
    </source>
</evidence>
<keyword evidence="5" id="KW-0443">Lipid metabolism</keyword>
<keyword evidence="4" id="KW-0378">Hydrolase</keyword>
<dbReference type="SUPFAM" id="SSF50729">
    <property type="entry name" value="PH domain-like"/>
    <property type="match status" value="1"/>
</dbReference>
<dbReference type="InterPro" id="IPR011993">
    <property type="entry name" value="PH-like_dom_sf"/>
</dbReference>
<proteinExistence type="inferred from homology"/>
<evidence type="ECO:0000256" key="2">
    <source>
        <dbReference type="ARBA" id="ARBA00006306"/>
    </source>
</evidence>
<evidence type="ECO:0000256" key="5">
    <source>
        <dbReference type="ARBA" id="ARBA00023098"/>
    </source>
</evidence>
<dbReference type="Pfam" id="PF00168">
    <property type="entry name" value="C2"/>
    <property type="match status" value="1"/>
</dbReference>
<evidence type="ECO:0000313" key="10">
    <source>
        <dbReference type="RefSeq" id="XP_029404740.2"/>
    </source>
</evidence>
<dbReference type="InterPro" id="IPR000008">
    <property type="entry name" value="C2_dom"/>
</dbReference>
<evidence type="ECO:0000259" key="8">
    <source>
        <dbReference type="PROSITE" id="PS50004"/>
    </source>
</evidence>
<comment type="similarity">
    <text evidence="2">Belongs to the inositol 3,4-bisphosphate 4-phosphatase family.</text>
</comment>
<dbReference type="SMART" id="SM00233">
    <property type="entry name" value="PH"/>
    <property type="match status" value="1"/>
</dbReference>
<dbReference type="PANTHER" id="PTHR12187">
    <property type="entry name" value="AGAP000124-PA"/>
    <property type="match status" value="1"/>
</dbReference>
<dbReference type="GO" id="GO:0016316">
    <property type="term" value="F:phosphatidylinositol-3,4-bisphosphate 4-phosphatase activity"/>
    <property type="evidence" value="ECO:0007669"/>
    <property type="project" value="UniProtKB-EC"/>
</dbReference>
<feature type="domain" description="C2" evidence="8">
    <location>
        <begin position="178"/>
        <end position="304"/>
    </location>
</feature>
<evidence type="ECO:0000256" key="4">
    <source>
        <dbReference type="ARBA" id="ARBA00022801"/>
    </source>
</evidence>
<dbReference type="PANTHER" id="PTHR12187:SF11">
    <property type="entry name" value="PHOSPHATIDYLINOSITOL-3,4-BISPHOSPHATE 4-PHOSPHATASE"/>
    <property type="match status" value="1"/>
</dbReference>
<feature type="domain" description="PH" evidence="7">
    <location>
        <begin position="18"/>
        <end position="122"/>
    </location>
</feature>
<dbReference type="SUPFAM" id="SSF49562">
    <property type="entry name" value="C2 domain (Calcium/lipid-binding domain, CaLB)"/>
    <property type="match status" value="1"/>
</dbReference>
<gene>
    <name evidence="10" type="primary">LOC105222773</name>
</gene>
<dbReference type="Proteomes" id="UP001652620">
    <property type="component" value="Unplaced"/>
</dbReference>
<evidence type="ECO:0000256" key="6">
    <source>
        <dbReference type="SAM" id="MobiDB-lite"/>
    </source>
</evidence>
<keyword evidence="9" id="KW-1185">Reference proteome</keyword>